<keyword evidence="2" id="KW-0479">Metal-binding</keyword>
<dbReference type="InterPro" id="IPR001841">
    <property type="entry name" value="Znf_RING"/>
</dbReference>
<dbReference type="GO" id="GO:0008270">
    <property type="term" value="F:zinc ion binding"/>
    <property type="evidence" value="ECO:0007669"/>
    <property type="project" value="UniProtKB-KW"/>
</dbReference>
<dbReference type="OrthoDB" id="5866386at2759"/>
<evidence type="ECO:0000256" key="1">
    <source>
        <dbReference type="ARBA" id="ARBA00004492"/>
    </source>
</evidence>
<accession>A0A0B1TKF4</accession>
<keyword evidence="3 6" id="KW-0863">Zinc-finger</keyword>
<dbReference type="CDD" id="cd16688">
    <property type="entry name" value="RING-H2_Vps11"/>
    <property type="match status" value="1"/>
</dbReference>
<dbReference type="SUPFAM" id="SSF57850">
    <property type="entry name" value="RING/U-box"/>
    <property type="match status" value="1"/>
</dbReference>
<dbReference type="GO" id="GO:0030674">
    <property type="term" value="F:protein-macromolecule adaptor activity"/>
    <property type="evidence" value="ECO:0007669"/>
    <property type="project" value="TreeGrafter"/>
</dbReference>
<protein>
    <recommendedName>
        <fullName evidence="8">RING-type domain-containing protein</fullName>
    </recommendedName>
</protein>
<keyword evidence="4" id="KW-0862">Zinc</keyword>
<comment type="subcellular location">
    <subcellularLocation>
        <location evidence="1">Late endosome membrane</location>
        <topology evidence="1">Peripheral membrane protein</topology>
        <orientation evidence="1">Cytoplasmic side</orientation>
    </subcellularLocation>
</comment>
<dbReference type="InterPro" id="IPR013083">
    <property type="entry name" value="Znf_RING/FYVE/PHD"/>
</dbReference>
<dbReference type="Gene3D" id="3.30.40.10">
    <property type="entry name" value="Zinc/RING finger domain, C3HC4 (zinc finger)"/>
    <property type="match status" value="1"/>
</dbReference>
<organism evidence="9 10">
    <name type="scientific">Oesophagostomum dentatum</name>
    <name type="common">Nodular worm</name>
    <dbReference type="NCBI Taxonomy" id="61180"/>
    <lineage>
        <taxon>Eukaryota</taxon>
        <taxon>Metazoa</taxon>
        <taxon>Ecdysozoa</taxon>
        <taxon>Nematoda</taxon>
        <taxon>Chromadorea</taxon>
        <taxon>Rhabditida</taxon>
        <taxon>Rhabditina</taxon>
        <taxon>Rhabditomorpha</taxon>
        <taxon>Strongyloidea</taxon>
        <taxon>Strongylidae</taxon>
        <taxon>Oesophagostomum</taxon>
    </lineage>
</organism>
<keyword evidence="10" id="KW-1185">Reference proteome</keyword>
<evidence type="ECO:0000256" key="4">
    <source>
        <dbReference type="ARBA" id="ARBA00022833"/>
    </source>
</evidence>
<dbReference type="PANTHER" id="PTHR23323:SF24">
    <property type="entry name" value="VACUOLAR PROTEIN SORTING-ASSOCIATED PROTEIN 11 HOMOLOG"/>
    <property type="match status" value="1"/>
</dbReference>
<proteinExistence type="predicted"/>
<dbReference type="GO" id="GO:0007032">
    <property type="term" value="P:endosome organization"/>
    <property type="evidence" value="ECO:0007669"/>
    <property type="project" value="TreeGrafter"/>
</dbReference>
<evidence type="ECO:0000313" key="9">
    <source>
        <dbReference type="EMBL" id="KHJ96302.1"/>
    </source>
</evidence>
<evidence type="ECO:0000313" key="10">
    <source>
        <dbReference type="Proteomes" id="UP000053660"/>
    </source>
</evidence>
<dbReference type="GO" id="GO:0030897">
    <property type="term" value="C:HOPS complex"/>
    <property type="evidence" value="ECO:0007669"/>
    <property type="project" value="TreeGrafter"/>
</dbReference>
<dbReference type="GO" id="GO:0031902">
    <property type="term" value="C:late endosome membrane"/>
    <property type="evidence" value="ECO:0007669"/>
    <property type="project" value="UniProtKB-SubCell"/>
</dbReference>
<dbReference type="GO" id="GO:0007033">
    <property type="term" value="P:vacuole organization"/>
    <property type="evidence" value="ECO:0007669"/>
    <property type="project" value="TreeGrafter"/>
</dbReference>
<sequence length="214" mass="24091">MQEIDKQIESLKFNVQIESDRKAIVEGEKRMQEIDKQIESLKFNVQVLQVNKCSACDTVLQLPAVHFLCRHSYHVHCFESYSEKPDVCPACAVPTSREEMKENMDGKAAYTKFHDELNKAPNGMDVISKYLRNGLFDPPRKKAHKKTTSAASAKKASSNPFEDDELNPFADSSTLSSSSSEPTVHRSSFTSAPHRQTYDDAKNPFVVGTNPFDE</sequence>
<evidence type="ECO:0000256" key="3">
    <source>
        <dbReference type="ARBA" id="ARBA00022771"/>
    </source>
</evidence>
<evidence type="ECO:0000256" key="6">
    <source>
        <dbReference type="PROSITE-ProRule" id="PRU00175"/>
    </source>
</evidence>
<evidence type="ECO:0000256" key="2">
    <source>
        <dbReference type="ARBA" id="ARBA00022723"/>
    </source>
</evidence>
<evidence type="ECO:0000259" key="8">
    <source>
        <dbReference type="PROSITE" id="PS50089"/>
    </source>
</evidence>
<evidence type="ECO:0000256" key="5">
    <source>
        <dbReference type="ARBA" id="ARBA00023136"/>
    </source>
</evidence>
<feature type="region of interest" description="Disordered" evidence="7">
    <location>
        <begin position="137"/>
        <end position="214"/>
    </location>
</feature>
<keyword evidence="5" id="KW-0472">Membrane</keyword>
<feature type="compositionally biased region" description="Polar residues" evidence="7">
    <location>
        <begin position="181"/>
        <end position="194"/>
    </location>
</feature>
<dbReference type="PROSITE" id="PS50089">
    <property type="entry name" value="ZF_RING_2"/>
    <property type="match status" value="1"/>
</dbReference>
<dbReference type="AlphaFoldDB" id="A0A0B1TKF4"/>
<feature type="domain" description="RING-type" evidence="8">
    <location>
        <begin position="53"/>
        <end position="91"/>
    </location>
</feature>
<evidence type="ECO:0000256" key="7">
    <source>
        <dbReference type="SAM" id="MobiDB-lite"/>
    </source>
</evidence>
<reference evidence="9 10" key="1">
    <citation type="submission" date="2014-03" db="EMBL/GenBank/DDBJ databases">
        <title>Draft genome of the hookworm Oesophagostomum dentatum.</title>
        <authorList>
            <person name="Mitreva M."/>
        </authorList>
    </citation>
    <scope>NUCLEOTIDE SEQUENCE [LARGE SCALE GENOMIC DNA]</scope>
    <source>
        <strain evidence="9 10">OD-Hann</strain>
    </source>
</reference>
<gene>
    <name evidence="9" type="ORF">OESDEN_03741</name>
</gene>
<dbReference type="GO" id="GO:0048284">
    <property type="term" value="P:organelle fusion"/>
    <property type="evidence" value="ECO:0007669"/>
    <property type="project" value="TreeGrafter"/>
</dbReference>
<dbReference type="Proteomes" id="UP000053660">
    <property type="component" value="Unassembled WGS sequence"/>
</dbReference>
<name>A0A0B1TKF4_OESDE</name>
<dbReference type="GO" id="GO:0006904">
    <property type="term" value="P:vesicle docking involved in exocytosis"/>
    <property type="evidence" value="ECO:0007669"/>
    <property type="project" value="TreeGrafter"/>
</dbReference>
<dbReference type="EMBL" id="KN549703">
    <property type="protein sequence ID" value="KHJ96302.1"/>
    <property type="molecule type" value="Genomic_DNA"/>
</dbReference>
<feature type="compositionally biased region" description="Low complexity" evidence="7">
    <location>
        <begin position="148"/>
        <end position="158"/>
    </location>
</feature>
<dbReference type="PANTHER" id="PTHR23323">
    <property type="entry name" value="VACUOLAR PROTEIN SORTING-ASSOCIATED PROTEIN"/>
    <property type="match status" value="1"/>
</dbReference>